<evidence type="ECO:0000313" key="9">
    <source>
        <dbReference type="Proteomes" id="UP000499080"/>
    </source>
</evidence>
<keyword evidence="1" id="KW-0723">Serine/threonine-protein kinase</keyword>
<keyword evidence="5 6" id="KW-0067">ATP-binding</keyword>
<dbReference type="GO" id="GO:0005524">
    <property type="term" value="F:ATP binding"/>
    <property type="evidence" value="ECO:0007669"/>
    <property type="project" value="UniProtKB-UniRule"/>
</dbReference>
<dbReference type="InterPro" id="IPR017441">
    <property type="entry name" value="Protein_kinase_ATP_BS"/>
</dbReference>
<protein>
    <submittedName>
        <fullName evidence="8">Serine/threonine-protein kinase PLK4</fullName>
    </submittedName>
</protein>
<dbReference type="AlphaFoldDB" id="A0A4Y2IBW6"/>
<gene>
    <name evidence="8" type="primary">SAK_1</name>
    <name evidence="8" type="ORF">AVEN_213333_1</name>
</gene>
<dbReference type="InterPro" id="IPR000719">
    <property type="entry name" value="Prot_kinase_dom"/>
</dbReference>
<dbReference type="PROSITE" id="PS00107">
    <property type="entry name" value="PROTEIN_KINASE_ATP"/>
    <property type="match status" value="1"/>
</dbReference>
<proteinExistence type="predicted"/>
<evidence type="ECO:0000256" key="6">
    <source>
        <dbReference type="PROSITE-ProRule" id="PRU10141"/>
    </source>
</evidence>
<evidence type="ECO:0000256" key="5">
    <source>
        <dbReference type="ARBA" id="ARBA00022840"/>
    </source>
</evidence>
<comment type="caution">
    <text evidence="8">The sequence shown here is derived from an EMBL/GenBank/DDBJ whole genome shotgun (WGS) entry which is preliminary data.</text>
</comment>
<dbReference type="SUPFAM" id="SSF56112">
    <property type="entry name" value="Protein kinase-like (PK-like)"/>
    <property type="match status" value="1"/>
</dbReference>
<evidence type="ECO:0000256" key="1">
    <source>
        <dbReference type="ARBA" id="ARBA00022527"/>
    </source>
</evidence>
<dbReference type="PANTHER" id="PTHR24348">
    <property type="entry name" value="SERINE/THREONINE-PROTEIN KINASE UNC-51-RELATED"/>
    <property type="match status" value="1"/>
</dbReference>
<dbReference type="GO" id="GO:0010506">
    <property type="term" value="P:regulation of autophagy"/>
    <property type="evidence" value="ECO:0007669"/>
    <property type="project" value="InterPro"/>
</dbReference>
<dbReference type="OrthoDB" id="6428941at2759"/>
<organism evidence="8 9">
    <name type="scientific">Araneus ventricosus</name>
    <name type="common">Orbweaver spider</name>
    <name type="synonym">Epeira ventricosa</name>
    <dbReference type="NCBI Taxonomy" id="182803"/>
    <lineage>
        <taxon>Eukaryota</taxon>
        <taxon>Metazoa</taxon>
        <taxon>Ecdysozoa</taxon>
        <taxon>Arthropoda</taxon>
        <taxon>Chelicerata</taxon>
        <taxon>Arachnida</taxon>
        <taxon>Araneae</taxon>
        <taxon>Araneomorphae</taxon>
        <taxon>Entelegynae</taxon>
        <taxon>Araneoidea</taxon>
        <taxon>Araneidae</taxon>
        <taxon>Araneus</taxon>
    </lineage>
</organism>
<feature type="binding site" evidence="6">
    <location>
        <position position="51"/>
    </location>
    <ligand>
        <name>ATP</name>
        <dbReference type="ChEBI" id="CHEBI:30616"/>
    </ligand>
</feature>
<evidence type="ECO:0000256" key="3">
    <source>
        <dbReference type="ARBA" id="ARBA00022741"/>
    </source>
</evidence>
<accession>A0A4Y2IBW6</accession>
<dbReference type="GO" id="GO:0005737">
    <property type="term" value="C:cytoplasm"/>
    <property type="evidence" value="ECO:0007669"/>
    <property type="project" value="TreeGrafter"/>
</dbReference>
<sequence>MTKLKKDEIESKKDVIKLKNKEFQIVECIGRGGFATVFKAIHGEESVAIKKISKEDAKWSKHEPFVKQEIDIHKKLDHPNIVKLHDVVMGNDAIYLILEFCEEGSLDDYLKNQAYCKEEDVYYIFKQIVDGVQYLHSDSIAKNHRVGYRECDDTCKEHHC</sequence>
<dbReference type="GO" id="GO:0006914">
    <property type="term" value="P:autophagy"/>
    <property type="evidence" value="ECO:0007669"/>
    <property type="project" value="UniProtKB-ARBA"/>
</dbReference>
<dbReference type="Proteomes" id="UP000499080">
    <property type="component" value="Unassembled WGS sequence"/>
</dbReference>
<evidence type="ECO:0000259" key="7">
    <source>
        <dbReference type="PROSITE" id="PS50011"/>
    </source>
</evidence>
<dbReference type="EMBL" id="BGPR01002534">
    <property type="protein sequence ID" value="GBM75040.1"/>
    <property type="molecule type" value="Genomic_DNA"/>
</dbReference>
<reference evidence="8 9" key="1">
    <citation type="journal article" date="2019" name="Sci. Rep.">
        <title>Orb-weaving spider Araneus ventricosus genome elucidates the spidroin gene catalogue.</title>
        <authorList>
            <person name="Kono N."/>
            <person name="Nakamura H."/>
            <person name="Ohtoshi R."/>
            <person name="Moran D.A.P."/>
            <person name="Shinohara A."/>
            <person name="Yoshida Y."/>
            <person name="Fujiwara M."/>
            <person name="Mori M."/>
            <person name="Tomita M."/>
            <person name="Arakawa K."/>
        </authorList>
    </citation>
    <scope>NUCLEOTIDE SEQUENCE [LARGE SCALE GENOMIC DNA]</scope>
</reference>
<dbReference type="FunFam" id="3.30.200.20:FF:000042">
    <property type="entry name" value="Aurora kinase A"/>
    <property type="match status" value="1"/>
</dbReference>
<keyword evidence="2" id="KW-0808">Transferase</keyword>
<dbReference type="InterPro" id="IPR011009">
    <property type="entry name" value="Kinase-like_dom_sf"/>
</dbReference>
<name>A0A4Y2IBW6_ARAVE</name>
<dbReference type="PROSITE" id="PS50011">
    <property type="entry name" value="PROTEIN_KINASE_DOM"/>
    <property type="match status" value="1"/>
</dbReference>
<keyword evidence="3 6" id="KW-0547">Nucleotide-binding</keyword>
<evidence type="ECO:0000256" key="4">
    <source>
        <dbReference type="ARBA" id="ARBA00022777"/>
    </source>
</evidence>
<evidence type="ECO:0000256" key="2">
    <source>
        <dbReference type="ARBA" id="ARBA00022679"/>
    </source>
</evidence>
<dbReference type="InterPro" id="IPR045269">
    <property type="entry name" value="Atg1-like"/>
</dbReference>
<feature type="domain" description="Protein kinase" evidence="7">
    <location>
        <begin position="23"/>
        <end position="160"/>
    </location>
</feature>
<dbReference type="GO" id="GO:0004674">
    <property type="term" value="F:protein serine/threonine kinase activity"/>
    <property type="evidence" value="ECO:0007669"/>
    <property type="project" value="UniProtKB-KW"/>
</dbReference>
<evidence type="ECO:0000313" key="8">
    <source>
        <dbReference type="EMBL" id="GBM75040.1"/>
    </source>
</evidence>
<dbReference type="Gene3D" id="1.10.510.10">
    <property type="entry name" value="Transferase(Phosphotransferase) domain 1"/>
    <property type="match status" value="1"/>
</dbReference>
<keyword evidence="9" id="KW-1185">Reference proteome</keyword>
<dbReference type="Pfam" id="PF00069">
    <property type="entry name" value="Pkinase"/>
    <property type="match status" value="1"/>
</dbReference>
<keyword evidence="4 8" id="KW-0418">Kinase</keyword>